<comment type="caution">
    <text evidence="2">The sequence shown here is derived from an EMBL/GenBank/DDBJ whole genome shotgun (WGS) entry which is preliminary data.</text>
</comment>
<evidence type="ECO:0000256" key="1">
    <source>
        <dbReference type="SAM" id="MobiDB-lite"/>
    </source>
</evidence>
<gene>
    <name evidence="2" type="ORF">OBRU01_05290</name>
</gene>
<proteinExistence type="predicted"/>
<sequence length="185" mass="21720">MIDKILVCLKIVIEETDNLDTICYKCAENIERYYNFIMSVKKSQTKIVEPRQAEPLGRRHVTSYVREEIIDADQTFFAHLPDEKEEPKSSSPFFSYFSPAAVQQSNGDHVWINPRSLDKQERRNDKMKRQCKPNKQVKPSHNSLDLFESQSQDVESEPRSLEWMLKADNSVLQRVRNKCFGRTDF</sequence>
<evidence type="ECO:0000313" key="3">
    <source>
        <dbReference type="Proteomes" id="UP000037510"/>
    </source>
</evidence>
<reference evidence="2 3" key="1">
    <citation type="journal article" date="2015" name="Genome Biol. Evol.">
        <title>The genome of winter moth (Operophtera brumata) provides a genomic perspective on sexual dimorphism and phenology.</title>
        <authorList>
            <person name="Derks M.F."/>
            <person name="Smit S."/>
            <person name="Salis L."/>
            <person name="Schijlen E."/>
            <person name="Bossers A."/>
            <person name="Mateman C."/>
            <person name="Pijl A.S."/>
            <person name="de Ridder D."/>
            <person name="Groenen M.A."/>
            <person name="Visser M.E."/>
            <person name="Megens H.J."/>
        </authorList>
    </citation>
    <scope>NUCLEOTIDE SEQUENCE [LARGE SCALE GENOMIC DNA]</scope>
    <source>
        <strain evidence="2">WM2013NL</strain>
        <tissue evidence="2">Head and thorax</tissue>
    </source>
</reference>
<dbReference type="OrthoDB" id="6600346at2759"/>
<keyword evidence="3" id="KW-1185">Reference proteome</keyword>
<dbReference type="STRING" id="104452.A0A0L7LGT0"/>
<protein>
    <recommendedName>
        <fullName evidence="4">ZAD domain-containing protein</fullName>
    </recommendedName>
</protein>
<evidence type="ECO:0008006" key="4">
    <source>
        <dbReference type="Google" id="ProtNLM"/>
    </source>
</evidence>
<feature type="compositionally biased region" description="Polar residues" evidence="1">
    <location>
        <begin position="137"/>
        <end position="151"/>
    </location>
</feature>
<organism evidence="2 3">
    <name type="scientific">Operophtera brumata</name>
    <name type="common">Winter moth</name>
    <name type="synonym">Phalaena brumata</name>
    <dbReference type="NCBI Taxonomy" id="104452"/>
    <lineage>
        <taxon>Eukaryota</taxon>
        <taxon>Metazoa</taxon>
        <taxon>Ecdysozoa</taxon>
        <taxon>Arthropoda</taxon>
        <taxon>Hexapoda</taxon>
        <taxon>Insecta</taxon>
        <taxon>Pterygota</taxon>
        <taxon>Neoptera</taxon>
        <taxon>Endopterygota</taxon>
        <taxon>Lepidoptera</taxon>
        <taxon>Glossata</taxon>
        <taxon>Ditrysia</taxon>
        <taxon>Geometroidea</taxon>
        <taxon>Geometridae</taxon>
        <taxon>Larentiinae</taxon>
        <taxon>Operophtera</taxon>
    </lineage>
</organism>
<name>A0A0L7LGT0_OPEBR</name>
<feature type="compositionally biased region" description="Basic and acidic residues" evidence="1">
    <location>
        <begin position="118"/>
        <end position="128"/>
    </location>
</feature>
<dbReference type="AlphaFoldDB" id="A0A0L7LGT0"/>
<dbReference type="Proteomes" id="UP000037510">
    <property type="component" value="Unassembled WGS sequence"/>
</dbReference>
<evidence type="ECO:0000313" key="2">
    <source>
        <dbReference type="EMBL" id="KOB74406.1"/>
    </source>
</evidence>
<accession>A0A0L7LGT0</accession>
<feature type="region of interest" description="Disordered" evidence="1">
    <location>
        <begin position="118"/>
        <end position="151"/>
    </location>
</feature>
<dbReference type="EMBL" id="JTDY01001249">
    <property type="protein sequence ID" value="KOB74406.1"/>
    <property type="molecule type" value="Genomic_DNA"/>
</dbReference>